<feature type="non-terminal residue" evidence="2">
    <location>
        <position position="237"/>
    </location>
</feature>
<feature type="compositionally biased region" description="Gly residues" evidence="1">
    <location>
        <begin position="44"/>
        <end position="54"/>
    </location>
</feature>
<dbReference type="GeneID" id="94434339"/>
<evidence type="ECO:0000313" key="2">
    <source>
        <dbReference type="EMBL" id="PHJ15163.1"/>
    </source>
</evidence>
<dbReference type="AlphaFoldDB" id="A0A2C6KFJ5"/>
<evidence type="ECO:0000256" key="1">
    <source>
        <dbReference type="SAM" id="MobiDB-lite"/>
    </source>
</evidence>
<dbReference type="Gene3D" id="2.130.10.10">
    <property type="entry name" value="YVTN repeat-like/Quinoprotein amine dehydrogenase"/>
    <property type="match status" value="1"/>
</dbReference>
<dbReference type="EMBL" id="MIGC01009355">
    <property type="protein sequence ID" value="PHJ15163.1"/>
    <property type="molecule type" value="Genomic_DNA"/>
</dbReference>
<dbReference type="Proteomes" id="UP000221165">
    <property type="component" value="Unassembled WGS sequence"/>
</dbReference>
<dbReference type="InterPro" id="IPR015943">
    <property type="entry name" value="WD40/YVTN_repeat-like_dom_sf"/>
</dbReference>
<dbReference type="OrthoDB" id="674604at2759"/>
<accession>A0A2C6KFJ5</accession>
<dbReference type="InterPro" id="IPR037190">
    <property type="entry name" value="LIS1_N"/>
</dbReference>
<gene>
    <name evidence="2" type="ORF">CSUI_011027</name>
</gene>
<dbReference type="PROSITE" id="PS50896">
    <property type="entry name" value="LISH"/>
    <property type="match status" value="1"/>
</dbReference>
<feature type="region of interest" description="Disordered" evidence="1">
    <location>
        <begin position="38"/>
        <end position="63"/>
    </location>
</feature>
<dbReference type="VEuPathDB" id="ToxoDB:CSUI_011027"/>
<dbReference type="SUPFAM" id="SSF109925">
    <property type="entry name" value="Lissencephaly-1 protein (Lis-1, PAF-AH alpha) N-terminal domain"/>
    <property type="match status" value="1"/>
</dbReference>
<keyword evidence="3" id="KW-1185">Reference proteome</keyword>
<sequence>MSLRERQEEQLHLAVLLYLQKRFPETAKVFQEEAHLQNVSPTTSGGGSTAGGSTAGRSLLSGSGGPAGISLSSSPLEIDADLLPRRWGATARLQAKVTTLQNQIQQKDHQLAVLMAASAGRTASGEGDLAGGGGGGLKKVGTSMHAGGGENTSEGGRGGGDAFVLPIAPAVYTLGGQQRLPVNALAVHPFISQLVTAADDGVLRFFHIMRSEGKFERQLKAHTAAINDVVFDASGRW</sequence>
<proteinExistence type="predicted"/>
<organism evidence="2 3">
    <name type="scientific">Cystoisospora suis</name>
    <dbReference type="NCBI Taxonomy" id="483139"/>
    <lineage>
        <taxon>Eukaryota</taxon>
        <taxon>Sar</taxon>
        <taxon>Alveolata</taxon>
        <taxon>Apicomplexa</taxon>
        <taxon>Conoidasida</taxon>
        <taxon>Coccidia</taxon>
        <taxon>Eucoccidiorida</taxon>
        <taxon>Eimeriorina</taxon>
        <taxon>Sarcocystidae</taxon>
        <taxon>Cystoisospora</taxon>
    </lineage>
</organism>
<dbReference type="InterPro" id="IPR006594">
    <property type="entry name" value="LisH"/>
</dbReference>
<reference evidence="2 3" key="1">
    <citation type="journal article" date="2017" name="Int. J. Parasitol.">
        <title>The genome of the protozoan parasite Cystoisospora suis and a reverse vaccinology approach to identify vaccine candidates.</title>
        <authorList>
            <person name="Palmieri N."/>
            <person name="Shrestha A."/>
            <person name="Ruttkowski B."/>
            <person name="Beck T."/>
            <person name="Vogl C."/>
            <person name="Tomley F."/>
            <person name="Blake D.P."/>
            <person name="Joachim A."/>
        </authorList>
    </citation>
    <scope>NUCLEOTIDE SEQUENCE [LARGE SCALE GENOMIC DNA]</scope>
    <source>
        <strain evidence="2 3">Wien I</strain>
    </source>
</reference>
<dbReference type="Gene3D" id="1.20.960.30">
    <property type="match status" value="1"/>
</dbReference>
<name>A0A2C6KFJ5_9APIC</name>
<evidence type="ECO:0000313" key="3">
    <source>
        <dbReference type="Proteomes" id="UP000221165"/>
    </source>
</evidence>
<dbReference type="SUPFAM" id="SSF50978">
    <property type="entry name" value="WD40 repeat-like"/>
    <property type="match status" value="1"/>
</dbReference>
<dbReference type="InterPro" id="IPR036322">
    <property type="entry name" value="WD40_repeat_dom_sf"/>
</dbReference>
<protein>
    <submittedName>
        <fullName evidence="2">Wd-40 repeat</fullName>
    </submittedName>
</protein>
<comment type="caution">
    <text evidence="2">The sequence shown here is derived from an EMBL/GenBank/DDBJ whole genome shotgun (WGS) entry which is preliminary data.</text>
</comment>
<dbReference type="RefSeq" id="XP_067916897.1">
    <property type="nucleotide sequence ID" value="XM_068071128.1"/>
</dbReference>